<accession>A0A432PB24</accession>
<proteinExistence type="predicted"/>
<dbReference type="Gene3D" id="2.40.50.90">
    <property type="match status" value="1"/>
</dbReference>
<dbReference type="Proteomes" id="UP000278823">
    <property type="component" value="Unassembled WGS sequence"/>
</dbReference>
<sequence>MIAELLVCASLTAVDGDTVRCDGQLMRLLGGGIPFVWGIDTPEIGSHAKCVKERKLALIAKGRLKELLEERGLRIEVKGIDNTQAHRPLVNVYRKDGREVGAMLRAEGFAREWRPHHKNDWCSQDK</sequence>
<feature type="domain" description="TNase-like" evidence="1">
    <location>
        <begin position="37"/>
        <end position="116"/>
    </location>
</feature>
<protein>
    <submittedName>
        <fullName evidence="2">Thermonuclease family protein</fullName>
    </submittedName>
</protein>
<dbReference type="SUPFAM" id="SSF50199">
    <property type="entry name" value="Staphylococcal nuclease"/>
    <property type="match status" value="1"/>
</dbReference>
<comment type="caution">
    <text evidence="2">The sequence shown here is derived from an EMBL/GenBank/DDBJ whole genome shotgun (WGS) entry which is preliminary data.</text>
</comment>
<organism evidence="2 3">
    <name type="scientific">Rhizobium vallis</name>
    <dbReference type="NCBI Taxonomy" id="634290"/>
    <lineage>
        <taxon>Bacteria</taxon>
        <taxon>Pseudomonadati</taxon>
        <taxon>Pseudomonadota</taxon>
        <taxon>Alphaproteobacteria</taxon>
        <taxon>Hyphomicrobiales</taxon>
        <taxon>Rhizobiaceae</taxon>
        <taxon>Rhizobium/Agrobacterium group</taxon>
        <taxon>Rhizobium</taxon>
    </lineage>
</organism>
<keyword evidence="3" id="KW-1185">Reference proteome</keyword>
<reference evidence="3" key="1">
    <citation type="submission" date="2018-11" db="EMBL/GenBank/DDBJ databases">
        <title>Rhizobium chutanense sp. nov., isolated from root nodules of Phaseolus vulgaris in China.</title>
        <authorList>
            <person name="Huo Y."/>
        </authorList>
    </citation>
    <scope>NUCLEOTIDE SEQUENCE [LARGE SCALE GENOMIC DNA]</scope>
    <source>
        <strain evidence="3">CCBAU 65647</strain>
    </source>
</reference>
<dbReference type="InterPro" id="IPR035437">
    <property type="entry name" value="SNase_OB-fold_sf"/>
</dbReference>
<dbReference type="OrthoDB" id="9792155at2"/>
<dbReference type="RefSeq" id="WP_126925125.1">
    <property type="nucleotide sequence ID" value="NZ_ML133708.1"/>
</dbReference>
<dbReference type="InterPro" id="IPR016071">
    <property type="entry name" value="Staphylococal_nuclease_OB-fold"/>
</dbReference>
<evidence type="ECO:0000313" key="2">
    <source>
        <dbReference type="EMBL" id="RUM18424.1"/>
    </source>
</evidence>
<evidence type="ECO:0000259" key="1">
    <source>
        <dbReference type="Pfam" id="PF00565"/>
    </source>
</evidence>
<dbReference type="AlphaFoldDB" id="A0A432PB24"/>
<dbReference type="Pfam" id="PF00565">
    <property type="entry name" value="SNase"/>
    <property type="match status" value="1"/>
</dbReference>
<evidence type="ECO:0000313" key="3">
    <source>
        <dbReference type="Proteomes" id="UP000278823"/>
    </source>
</evidence>
<name>A0A432PB24_9HYPH</name>
<dbReference type="EMBL" id="RJTH01000025">
    <property type="protein sequence ID" value="RUM18424.1"/>
    <property type="molecule type" value="Genomic_DNA"/>
</dbReference>
<gene>
    <name evidence="2" type="ORF">EFQ99_33065</name>
</gene>